<evidence type="ECO:0000256" key="11">
    <source>
        <dbReference type="SAM" id="MobiDB-lite"/>
    </source>
</evidence>
<dbReference type="InterPro" id="IPR011545">
    <property type="entry name" value="DEAD/DEAH_box_helicase_dom"/>
</dbReference>
<evidence type="ECO:0000259" key="12">
    <source>
        <dbReference type="PROSITE" id="PS51192"/>
    </source>
</evidence>
<dbReference type="InterPro" id="IPR044773">
    <property type="entry name" value="DDX18/Has1_DEADc"/>
</dbReference>
<dbReference type="EC" id="3.6.4.13" evidence="10"/>
<gene>
    <name evidence="15" type="ORF">Bca52824_041157</name>
</gene>
<reference evidence="15 16" key="1">
    <citation type="submission" date="2020-02" db="EMBL/GenBank/DDBJ databases">
        <authorList>
            <person name="Ma Q."/>
            <person name="Huang Y."/>
            <person name="Song X."/>
            <person name="Pei D."/>
        </authorList>
    </citation>
    <scope>NUCLEOTIDE SEQUENCE [LARGE SCALE GENOMIC DNA]</scope>
    <source>
        <strain evidence="15">Sxm20200214</strain>
        <tissue evidence="15">Leaf</tissue>
    </source>
</reference>
<dbReference type="PROSITE" id="PS00039">
    <property type="entry name" value="DEAD_ATP_HELICASE"/>
    <property type="match status" value="1"/>
</dbReference>
<feature type="domain" description="Helicase C-terminal" evidence="13">
    <location>
        <begin position="364"/>
        <end position="524"/>
    </location>
</feature>
<dbReference type="InterPro" id="IPR000629">
    <property type="entry name" value="RNA-helicase_DEAD-box_CS"/>
</dbReference>
<keyword evidence="1 9" id="KW-0547">Nucleotide-binding</keyword>
<comment type="domain">
    <text evidence="10">The Q motif is unique to and characteristic of the DEAD box family of RNA helicases and controls ATP binding and hydrolysis.</text>
</comment>
<dbReference type="CDD" id="cd18787">
    <property type="entry name" value="SF2_C_DEAD"/>
    <property type="match status" value="1"/>
</dbReference>
<evidence type="ECO:0000256" key="4">
    <source>
        <dbReference type="ARBA" id="ARBA00022840"/>
    </source>
</evidence>
<accession>A0A8X7RSB7</accession>
<dbReference type="FunFam" id="3.40.50.300:FF:000379">
    <property type="entry name" value="RNA helicase"/>
    <property type="match status" value="1"/>
</dbReference>
<dbReference type="InterPro" id="IPR001650">
    <property type="entry name" value="Helicase_C-like"/>
</dbReference>
<evidence type="ECO:0000259" key="14">
    <source>
        <dbReference type="PROSITE" id="PS51195"/>
    </source>
</evidence>
<dbReference type="GO" id="GO:0003723">
    <property type="term" value="F:RNA binding"/>
    <property type="evidence" value="ECO:0007669"/>
    <property type="project" value="UniProtKB-UniRule"/>
</dbReference>
<feature type="region of interest" description="Disordered" evidence="11">
    <location>
        <begin position="58"/>
        <end position="126"/>
    </location>
</feature>
<evidence type="ECO:0000313" key="15">
    <source>
        <dbReference type="EMBL" id="KAG2294488.1"/>
    </source>
</evidence>
<organism evidence="15 16">
    <name type="scientific">Brassica carinata</name>
    <name type="common">Ethiopian mustard</name>
    <name type="synonym">Abyssinian cabbage</name>
    <dbReference type="NCBI Taxonomy" id="52824"/>
    <lineage>
        <taxon>Eukaryota</taxon>
        <taxon>Viridiplantae</taxon>
        <taxon>Streptophyta</taxon>
        <taxon>Embryophyta</taxon>
        <taxon>Tracheophyta</taxon>
        <taxon>Spermatophyta</taxon>
        <taxon>Magnoliopsida</taxon>
        <taxon>eudicotyledons</taxon>
        <taxon>Gunneridae</taxon>
        <taxon>Pentapetalae</taxon>
        <taxon>rosids</taxon>
        <taxon>malvids</taxon>
        <taxon>Brassicales</taxon>
        <taxon>Brassicaceae</taxon>
        <taxon>Brassiceae</taxon>
        <taxon>Brassica</taxon>
    </lineage>
</organism>
<dbReference type="GO" id="GO:0005524">
    <property type="term" value="F:ATP binding"/>
    <property type="evidence" value="ECO:0007669"/>
    <property type="project" value="UniProtKB-UniRule"/>
</dbReference>
<evidence type="ECO:0000256" key="1">
    <source>
        <dbReference type="ARBA" id="ARBA00022741"/>
    </source>
</evidence>
<feature type="compositionally biased region" description="Basic and acidic residues" evidence="11">
    <location>
        <begin position="78"/>
        <end position="102"/>
    </location>
</feature>
<dbReference type="Gene3D" id="3.40.50.300">
    <property type="entry name" value="P-loop containing nucleotide triphosphate hydrolases"/>
    <property type="match status" value="2"/>
</dbReference>
<dbReference type="InterPro" id="IPR014014">
    <property type="entry name" value="RNA_helicase_DEAD_Q_motif"/>
</dbReference>
<feature type="domain" description="Helicase ATP-binding" evidence="12">
    <location>
        <begin position="176"/>
        <end position="351"/>
    </location>
</feature>
<dbReference type="CDD" id="cd17942">
    <property type="entry name" value="DEADc_DDX18"/>
    <property type="match status" value="1"/>
</dbReference>
<protein>
    <recommendedName>
        <fullName evidence="10">ATP-dependent RNA helicase</fullName>
        <ecNumber evidence="10">3.6.4.13</ecNumber>
    </recommendedName>
</protein>
<dbReference type="GO" id="GO:0016787">
    <property type="term" value="F:hydrolase activity"/>
    <property type="evidence" value="ECO:0007669"/>
    <property type="project" value="UniProtKB-KW"/>
</dbReference>
<dbReference type="GO" id="GO:0003724">
    <property type="term" value="F:RNA helicase activity"/>
    <property type="evidence" value="ECO:0007669"/>
    <property type="project" value="UniProtKB-EC"/>
</dbReference>
<evidence type="ECO:0000256" key="10">
    <source>
        <dbReference type="RuleBase" id="RU365068"/>
    </source>
</evidence>
<feature type="region of interest" description="Disordered" evidence="11">
    <location>
        <begin position="597"/>
        <end position="625"/>
    </location>
</feature>
<comment type="caution">
    <text evidence="15">The sequence shown here is derived from an EMBL/GenBank/DDBJ whole genome shotgun (WGS) entry which is preliminary data.</text>
</comment>
<evidence type="ECO:0000256" key="7">
    <source>
        <dbReference type="ARBA" id="ARBA00047984"/>
    </source>
</evidence>
<keyword evidence="4 9" id="KW-0067">ATP-binding</keyword>
<evidence type="ECO:0000256" key="3">
    <source>
        <dbReference type="ARBA" id="ARBA00022806"/>
    </source>
</evidence>
<proteinExistence type="inferred from homology"/>
<evidence type="ECO:0000256" key="9">
    <source>
        <dbReference type="RuleBase" id="RU000492"/>
    </source>
</evidence>
<dbReference type="Pfam" id="PF00270">
    <property type="entry name" value="DEAD"/>
    <property type="match status" value="1"/>
</dbReference>
<feature type="compositionally biased region" description="Basic and acidic residues" evidence="11">
    <location>
        <begin position="58"/>
        <end position="68"/>
    </location>
</feature>
<evidence type="ECO:0000256" key="6">
    <source>
        <dbReference type="ARBA" id="ARBA00024357"/>
    </source>
</evidence>
<keyword evidence="5 10" id="KW-0694">RNA-binding</keyword>
<name>A0A8X7RSB7_BRACI</name>
<evidence type="ECO:0000259" key="13">
    <source>
        <dbReference type="PROSITE" id="PS51194"/>
    </source>
</evidence>
<dbReference type="AlphaFoldDB" id="A0A8X7RSB7"/>
<dbReference type="InterPro" id="IPR014001">
    <property type="entry name" value="Helicase_ATP-bd"/>
</dbReference>
<dbReference type="InterPro" id="IPR027417">
    <property type="entry name" value="P-loop_NTPase"/>
</dbReference>
<keyword evidence="2 9" id="KW-0378">Hydrolase</keyword>
<evidence type="ECO:0000256" key="8">
    <source>
        <dbReference type="PROSITE-ProRule" id="PRU00552"/>
    </source>
</evidence>
<comment type="catalytic activity">
    <reaction evidence="7 10">
        <text>ATP + H2O = ADP + phosphate + H(+)</text>
        <dbReference type="Rhea" id="RHEA:13065"/>
        <dbReference type="ChEBI" id="CHEBI:15377"/>
        <dbReference type="ChEBI" id="CHEBI:15378"/>
        <dbReference type="ChEBI" id="CHEBI:30616"/>
        <dbReference type="ChEBI" id="CHEBI:43474"/>
        <dbReference type="ChEBI" id="CHEBI:456216"/>
        <dbReference type="EC" id="3.6.4.13"/>
    </reaction>
</comment>
<dbReference type="PANTHER" id="PTHR24031">
    <property type="entry name" value="RNA HELICASE"/>
    <property type="match status" value="1"/>
</dbReference>
<comment type="function">
    <text evidence="10">RNA helicase.</text>
</comment>
<comment type="similarity">
    <text evidence="6">Belongs to the DEAD box helicase family. DDX18/HAS1 subfamily.</text>
</comment>
<evidence type="ECO:0000256" key="5">
    <source>
        <dbReference type="ARBA" id="ARBA00022884"/>
    </source>
</evidence>
<dbReference type="Pfam" id="PF13959">
    <property type="entry name" value="CTE_SPB4"/>
    <property type="match status" value="1"/>
</dbReference>
<dbReference type="SUPFAM" id="SSF52540">
    <property type="entry name" value="P-loop containing nucleoside triphosphate hydrolases"/>
    <property type="match status" value="1"/>
</dbReference>
<keyword evidence="16" id="KW-1185">Reference proteome</keyword>
<evidence type="ECO:0000256" key="2">
    <source>
        <dbReference type="ARBA" id="ARBA00022801"/>
    </source>
</evidence>
<dbReference type="SMART" id="SM00490">
    <property type="entry name" value="HELICc"/>
    <property type="match status" value="1"/>
</dbReference>
<sequence>MTPPKQSWITKTRLNPKPCLVSAPPCHSELSNPLEWFRFYIFAAESWLSGIRSSDMVELEKKSSDEVKKRIRKRNRGKKNEQQRAEEEETHMVEEKADEVKEKKVKKVNSQGGDKTEEEVEAKEEEELDEEKKMVVVGKGIMTNETFESLELSEQTFEAIKTMGFEHMTQIQAGSIPPLLEGKDVLGAARTGSGKTLAFLIPAVELLFKERFSPRNGTGVIVICPTRELAIQTKNVAEELLKHHSLTVSMVIGGNNRRTEAQRIANGSNLLIATPGRLLDHLQHTKGFIYKHLKCLVIDEADRILEENFEEDMNKILKILPKTRQTALFSATQTSKVQDLARVSLTSPVLVDVDDGRRKVTNEGLEQGYCVVPSEKRLLLLISFLKKNLNKKIMVFFSTCKSVQFHAEIMKLINVESCDIHGGLDQNRRTKTFFDFMKAEKGILLCTDVAARGLDIPSVDWIIQYDPPDKPTEYIHRVGRTARGEGAKGKALLVLIPEELQFIRYLKAAKVPVKELEFNEKKLLNVRSALEKYVANDYNLNKIAKEAYRAYIAAYNSHSLKDIFNVHRLDLQAVALSFCFSSPPKVHLNIESGAGKVRKARNQQGRNGFSPYSPYGKGKSTPKEA</sequence>
<evidence type="ECO:0000313" key="16">
    <source>
        <dbReference type="Proteomes" id="UP000886595"/>
    </source>
</evidence>
<dbReference type="OrthoDB" id="10259640at2759"/>
<dbReference type="SMART" id="SM00487">
    <property type="entry name" value="DEXDc"/>
    <property type="match status" value="1"/>
</dbReference>
<feature type="short sequence motif" description="Q motif" evidence="8">
    <location>
        <begin position="145"/>
        <end position="173"/>
    </location>
</feature>
<dbReference type="PROSITE" id="PS51195">
    <property type="entry name" value="Q_MOTIF"/>
    <property type="match status" value="1"/>
</dbReference>
<dbReference type="InterPro" id="IPR025313">
    <property type="entry name" value="SPB4-like_CTE"/>
</dbReference>
<dbReference type="Proteomes" id="UP000886595">
    <property type="component" value="Unassembled WGS sequence"/>
</dbReference>
<feature type="compositionally biased region" description="Acidic residues" evidence="11">
    <location>
        <begin position="116"/>
        <end position="126"/>
    </location>
</feature>
<feature type="domain" description="DEAD-box RNA helicase Q" evidence="14">
    <location>
        <begin position="145"/>
        <end position="173"/>
    </location>
</feature>
<dbReference type="PROSITE" id="PS51192">
    <property type="entry name" value="HELICASE_ATP_BIND_1"/>
    <property type="match status" value="1"/>
</dbReference>
<dbReference type="SMART" id="SM01178">
    <property type="entry name" value="DUF4217"/>
    <property type="match status" value="1"/>
</dbReference>
<keyword evidence="3 9" id="KW-0347">Helicase</keyword>
<dbReference type="PROSITE" id="PS51194">
    <property type="entry name" value="HELICASE_CTER"/>
    <property type="match status" value="1"/>
</dbReference>
<dbReference type="EMBL" id="JAAMPC010000009">
    <property type="protein sequence ID" value="KAG2294488.1"/>
    <property type="molecule type" value="Genomic_DNA"/>
</dbReference>
<dbReference type="Pfam" id="PF00271">
    <property type="entry name" value="Helicase_C"/>
    <property type="match status" value="1"/>
</dbReference>